<dbReference type="RefSeq" id="WP_132291821.1">
    <property type="nucleotide sequence ID" value="NZ_SMFU01000008.1"/>
</dbReference>
<name>A0A4R1GJL4_9GAMM</name>
<evidence type="ECO:0000313" key="2">
    <source>
        <dbReference type="Proteomes" id="UP000294546"/>
    </source>
</evidence>
<dbReference type="OrthoDB" id="7862241at2"/>
<dbReference type="Proteomes" id="UP000294546">
    <property type="component" value="Unassembled WGS sequence"/>
</dbReference>
<sequence>MSDLVALYELVPAKEWLKNHRLSPNEIDCVIALKLKILDGKCKMNKLDKTLAAELYRECHTLKGDQLGDEMHALISCAGETPSQEMIEQIYETRVLAETRISRPVMKAFKARLRDTGLLPAKE</sequence>
<reference evidence="1 2" key="1">
    <citation type="submission" date="2019-03" db="EMBL/GenBank/DDBJ databases">
        <title>Genomic Encyclopedia of Archaeal and Bacterial Type Strains, Phase II (KMG-II): from individual species to whole genera.</title>
        <authorList>
            <person name="Goeker M."/>
        </authorList>
    </citation>
    <scope>NUCLEOTIDE SEQUENCE [LARGE SCALE GENOMIC DNA]</scope>
    <source>
        <strain evidence="1 2">DSM 27697</strain>
    </source>
</reference>
<keyword evidence="2" id="KW-1185">Reference proteome</keyword>
<organism evidence="1 2">
    <name type="scientific">Marinobacterium mangrovicola</name>
    <dbReference type="NCBI Taxonomy" id="1476959"/>
    <lineage>
        <taxon>Bacteria</taxon>
        <taxon>Pseudomonadati</taxon>
        <taxon>Pseudomonadota</taxon>
        <taxon>Gammaproteobacteria</taxon>
        <taxon>Oceanospirillales</taxon>
        <taxon>Oceanospirillaceae</taxon>
        <taxon>Marinobacterium</taxon>
    </lineage>
</organism>
<comment type="caution">
    <text evidence="1">The sequence shown here is derived from an EMBL/GenBank/DDBJ whole genome shotgun (WGS) entry which is preliminary data.</text>
</comment>
<proteinExistence type="predicted"/>
<gene>
    <name evidence="1" type="ORF">CLV83_2219</name>
</gene>
<evidence type="ECO:0000313" key="1">
    <source>
        <dbReference type="EMBL" id="TCK07353.1"/>
    </source>
</evidence>
<protein>
    <submittedName>
        <fullName evidence="1">Uncharacterized protein</fullName>
    </submittedName>
</protein>
<dbReference type="EMBL" id="SMFU01000008">
    <property type="protein sequence ID" value="TCK07353.1"/>
    <property type="molecule type" value="Genomic_DNA"/>
</dbReference>
<dbReference type="AlphaFoldDB" id="A0A4R1GJL4"/>
<accession>A0A4R1GJL4</accession>